<keyword evidence="6" id="KW-0677">Repeat</keyword>
<reference evidence="15 16" key="1">
    <citation type="submission" date="2024-11" db="EMBL/GenBank/DDBJ databases">
        <title>Adaptive evolution of stress response genes in parasites aligns with host niche diversity.</title>
        <authorList>
            <person name="Hahn C."/>
            <person name="Resl P."/>
        </authorList>
    </citation>
    <scope>NUCLEOTIDE SEQUENCE [LARGE SCALE GENOMIC DNA]</scope>
    <source>
        <strain evidence="15">EGGRZ-B1_66</strain>
        <tissue evidence="15">Body</tissue>
    </source>
</reference>
<dbReference type="PROSITE" id="PS00232">
    <property type="entry name" value="CADHERIN_1"/>
    <property type="match status" value="2"/>
</dbReference>
<keyword evidence="2" id="KW-1003">Cell membrane</keyword>
<protein>
    <recommendedName>
        <fullName evidence="14">Cadherin domain-containing protein</fullName>
    </recommendedName>
</protein>
<evidence type="ECO:0000256" key="12">
    <source>
        <dbReference type="PROSITE-ProRule" id="PRU00043"/>
    </source>
</evidence>
<feature type="domain" description="Cadherin" evidence="14">
    <location>
        <begin position="470"/>
        <end position="590"/>
    </location>
</feature>
<dbReference type="Proteomes" id="UP001626550">
    <property type="component" value="Unassembled WGS sequence"/>
</dbReference>
<feature type="chain" id="PRO_5044789611" description="Cadherin domain-containing protein" evidence="13">
    <location>
        <begin position="19"/>
        <end position="741"/>
    </location>
</feature>
<evidence type="ECO:0000256" key="4">
    <source>
        <dbReference type="ARBA" id="ARBA00022723"/>
    </source>
</evidence>
<dbReference type="FunFam" id="2.60.40.60:FF:000123">
    <property type="entry name" value="Protocadherin beta 4"/>
    <property type="match status" value="1"/>
</dbReference>
<evidence type="ECO:0000256" key="8">
    <source>
        <dbReference type="ARBA" id="ARBA00022889"/>
    </source>
</evidence>
<dbReference type="AlphaFoldDB" id="A0ABD2PUS0"/>
<keyword evidence="4" id="KW-0479">Metal-binding</keyword>
<keyword evidence="11" id="KW-0325">Glycoprotein</keyword>
<feature type="domain" description="Cadherin" evidence="14">
    <location>
        <begin position="591"/>
        <end position="701"/>
    </location>
</feature>
<evidence type="ECO:0000313" key="16">
    <source>
        <dbReference type="Proteomes" id="UP001626550"/>
    </source>
</evidence>
<dbReference type="GO" id="GO:0007155">
    <property type="term" value="P:cell adhesion"/>
    <property type="evidence" value="ECO:0007669"/>
    <property type="project" value="UniProtKB-KW"/>
</dbReference>
<dbReference type="InterPro" id="IPR002126">
    <property type="entry name" value="Cadherin-like_dom"/>
</dbReference>
<keyword evidence="3" id="KW-0812">Transmembrane</keyword>
<evidence type="ECO:0000256" key="7">
    <source>
        <dbReference type="ARBA" id="ARBA00022837"/>
    </source>
</evidence>
<evidence type="ECO:0000256" key="13">
    <source>
        <dbReference type="SAM" id="SignalP"/>
    </source>
</evidence>
<evidence type="ECO:0000256" key="10">
    <source>
        <dbReference type="ARBA" id="ARBA00023136"/>
    </source>
</evidence>
<dbReference type="InterPro" id="IPR020894">
    <property type="entry name" value="Cadherin_CS"/>
</dbReference>
<dbReference type="PRINTS" id="PR00205">
    <property type="entry name" value="CADHERIN"/>
</dbReference>
<dbReference type="GO" id="GO:0005509">
    <property type="term" value="F:calcium ion binding"/>
    <property type="evidence" value="ECO:0007669"/>
    <property type="project" value="UniProtKB-UniRule"/>
</dbReference>
<dbReference type="EMBL" id="JBJKFK010002637">
    <property type="protein sequence ID" value="KAL3310813.1"/>
    <property type="molecule type" value="Genomic_DNA"/>
</dbReference>
<sequence length="741" mass="82877">MNLFWISLVALSTHGAYSQSGSKNLTYYLTEECSNGTLVGRLENEPILNDDLFFYRQTNVGPQNSVTYQLLTTSKLFQLDPHSGELVTVSRIDREQVCPEDDQPSSQKFDYKQSMLATQTSGCKVTLQILRIFNPDGDSKALPKTDVIHLDIQILDLNDNAPIWPDEQINVTVPEHSPLDHRVLLPTAYDPDYGPENTTYEYELMGVANPMGGSLVQQNLANSFKLETELISEPTEGLAPWTIDPIWRRRKFRLYLRVVSDLDYEPSELGLNLQSQNMRIQQNAQVDKLIEENKNHPRSVLLKIVAKDRGRPFPLSSSVNVNVTVSDVNDQKPIFLPPEGSTLSSNTDPDEPVVVNVQENAPVKKVIYKPRVYDPDISDQNKLKFRFANSMSKASKAVFGIKEATGDIYLIQSPDFEQKQEHMLQILVSDGEFQSSQIVQIKVLNVNDHEPLIKVKAIGSTVEETSAPGMLKTIQLSVMEQAPEGSIIATISVSDKDQENISPETLGSNLNGLVGEEINCRIRHDNFALESLYEGAKNQYKLVTRGILDRELSNEQSATLTCHDAGRSPKSAQINFRVLIEDKNDNPPKFVNEPMHAKLLENAPKGTLVYTVKAIDADTGMNAQLSYSIDDENSPYFAVDPVSGEVTSLRSFDREEREKFEIQVTARDCFQAGKPISADSKASNATLLVTIEDVNDCEPYFPQAIYHFSIAEDAKMNHFVGEVMASDCDVTEKFNKVSNEQ</sequence>
<dbReference type="Pfam" id="PF08266">
    <property type="entry name" value="Cadherin_2"/>
    <property type="match status" value="1"/>
</dbReference>
<evidence type="ECO:0000256" key="5">
    <source>
        <dbReference type="ARBA" id="ARBA00022729"/>
    </source>
</evidence>
<dbReference type="InterPro" id="IPR050174">
    <property type="entry name" value="Protocadherin/Cadherin-CA"/>
</dbReference>
<feature type="domain" description="Cadherin" evidence="14">
    <location>
        <begin position="349"/>
        <end position="453"/>
    </location>
</feature>
<keyword evidence="7 12" id="KW-0106">Calcium</keyword>
<dbReference type="Pfam" id="PF00028">
    <property type="entry name" value="Cadherin"/>
    <property type="match status" value="2"/>
</dbReference>
<gene>
    <name evidence="15" type="ORF">Ciccas_010615</name>
</gene>
<evidence type="ECO:0000256" key="9">
    <source>
        <dbReference type="ARBA" id="ARBA00022989"/>
    </source>
</evidence>
<dbReference type="PANTHER" id="PTHR24028">
    <property type="entry name" value="CADHERIN-87A"/>
    <property type="match status" value="1"/>
</dbReference>
<evidence type="ECO:0000313" key="15">
    <source>
        <dbReference type="EMBL" id="KAL3310813.1"/>
    </source>
</evidence>
<dbReference type="PANTHER" id="PTHR24028:SF146">
    <property type="entry name" value="CADHERIN 96CB, ISOFORM D-RELATED"/>
    <property type="match status" value="1"/>
</dbReference>
<dbReference type="SUPFAM" id="SSF49313">
    <property type="entry name" value="Cadherin-like"/>
    <property type="match status" value="5"/>
</dbReference>
<comment type="caution">
    <text evidence="15">The sequence shown here is derived from an EMBL/GenBank/DDBJ whole genome shotgun (WGS) entry which is preliminary data.</text>
</comment>
<evidence type="ECO:0000256" key="1">
    <source>
        <dbReference type="ARBA" id="ARBA00004251"/>
    </source>
</evidence>
<comment type="subcellular location">
    <subcellularLocation>
        <location evidence="1">Cell membrane</location>
        <topology evidence="1">Single-pass type I membrane protein</topology>
    </subcellularLocation>
</comment>
<dbReference type="PROSITE" id="PS50268">
    <property type="entry name" value="CADHERIN_2"/>
    <property type="match status" value="5"/>
</dbReference>
<keyword evidence="9" id="KW-1133">Transmembrane helix</keyword>
<keyword evidence="16" id="KW-1185">Reference proteome</keyword>
<evidence type="ECO:0000259" key="14">
    <source>
        <dbReference type="PROSITE" id="PS50268"/>
    </source>
</evidence>
<evidence type="ECO:0000256" key="6">
    <source>
        <dbReference type="ARBA" id="ARBA00022737"/>
    </source>
</evidence>
<name>A0ABD2PUS0_9PLAT</name>
<feature type="domain" description="Cadherin" evidence="14">
    <location>
        <begin position="29"/>
        <end position="164"/>
    </location>
</feature>
<dbReference type="InterPro" id="IPR015919">
    <property type="entry name" value="Cadherin-like_sf"/>
</dbReference>
<dbReference type="SMART" id="SM00112">
    <property type="entry name" value="CA"/>
    <property type="match status" value="5"/>
</dbReference>
<dbReference type="CDD" id="cd11304">
    <property type="entry name" value="Cadherin_repeat"/>
    <property type="match status" value="5"/>
</dbReference>
<dbReference type="GO" id="GO:0005886">
    <property type="term" value="C:plasma membrane"/>
    <property type="evidence" value="ECO:0007669"/>
    <property type="project" value="UniProtKB-SubCell"/>
</dbReference>
<accession>A0ABD2PUS0</accession>
<keyword evidence="8" id="KW-0130">Cell adhesion</keyword>
<evidence type="ECO:0000256" key="3">
    <source>
        <dbReference type="ARBA" id="ARBA00022692"/>
    </source>
</evidence>
<evidence type="ECO:0000256" key="2">
    <source>
        <dbReference type="ARBA" id="ARBA00022475"/>
    </source>
</evidence>
<keyword evidence="10" id="KW-0472">Membrane</keyword>
<proteinExistence type="predicted"/>
<keyword evidence="5 13" id="KW-0732">Signal</keyword>
<organism evidence="15 16">
    <name type="scientific">Cichlidogyrus casuarinus</name>
    <dbReference type="NCBI Taxonomy" id="1844966"/>
    <lineage>
        <taxon>Eukaryota</taxon>
        <taxon>Metazoa</taxon>
        <taxon>Spiralia</taxon>
        <taxon>Lophotrochozoa</taxon>
        <taxon>Platyhelminthes</taxon>
        <taxon>Monogenea</taxon>
        <taxon>Monopisthocotylea</taxon>
        <taxon>Dactylogyridea</taxon>
        <taxon>Ancyrocephalidae</taxon>
        <taxon>Cichlidogyrus</taxon>
    </lineage>
</organism>
<dbReference type="InterPro" id="IPR013164">
    <property type="entry name" value="Cadherin_N"/>
</dbReference>
<feature type="signal peptide" evidence="13">
    <location>
        <begin position="1"/>
        <end position="18"/>
    </location>
</feature>
<dbReference type="Gene3D" id="2.60.40.60">
    <property type="entry name" value="Cadherins"/>
    <property type="match status" value="6"/>
</dbReference>
<feature type="domain" description="Cadherin" evidence="14">
    <location>
        <begin position="165"/>
        <end position="335"/>
    </location>
</feature>
<evidence type="ECO:0000256" key="11">
    <source>
        <dbReference type="ARBA" id="ARBA00023180"/>
    </source>
</evidence>